<accession>A0ABV6R6C8</accession>
<protein>
    <submittedName>
        <fullName evidence="3">Glycerophosphodiester phosphodiesterase family protein</fullName>
    </submittedName>
</protein>
<proteinExistence type="predicted"/>
<dbReference type="PANTHER" id="PTHR46320">
    <property type="entry name" value="GLYCEROPHOSPHODIESTER PHOSPHODIESTERASE 1"/>
    <property type="match status" value="1"/>
</dbReference>
<organism evidence="3 4">
    <name type="scientific">Brevundimonas balnearis</name>
    <dbReference type="NCBI Taxonomy" id="1572858"/>
    <lineage>
        <taxon>Bacteria</taxon>
        <taxon>Pseudomonadati</taxon>
        <taxon>Pseudomonadota</taxon>
        <taxon>Alphaproteobacteria</taxon>
        <taxon>Caulobacterales</taxon>
        <taxon>Caulobacteraceae</taxon>
        <taxon>Brevundimonas</taxon>
    </lineage>
</organism>
<dbReference type="PANTHER" id="PTHR46320:SF1">
    <property type="entry name" value="GLYCEROPHOSPHODIESTER PHOSPHODIESTERASE 1"/>
    <property type="match status" value="1"/>
</dbReference>
<dbReference type="PROSITE" id="PS51257">
    <property type="entry name" value="PROKAR_LIPOPROTEIN"/>
    <property type="match status" value="1"/>
</dbReference>
<dbReference type="PROSITE" id="PS51704">
    <property type="entry name" value="GP_PDE"/>
    <property type="match status" value="1"/>
</dbReference>
<sequence>MRPSLIALALAAGLATAACAAAPTFRDEERGLDARFDCLRDGGLLVSAHRAVWDETTPENSLAAIRRTGREIPGAMLEIDVAMTADGALILMHDDDLERTTTGTGEVARLTLAEVRRARLVDGAGRITSEPVPTFAEALAAIKEVGGVASIDFKIEGDRERLFRAVVEAVRAADMAEAAVLIAPNLEDARILHRLAPELSLSVPIDGVEDLAGLDPTKVLAWTGTREPRPELWRALAGRGVEPMFGTLGRESVRRDDRFAADGDPSEYADLVHEGLAIVATDTPAAVHSGAPEAVARAGRCLRG</sequence>
<name>A0ABV6R6C8_9CAUL</name>
<evidence type="ECO:0000313" key="3">
    <source>
        <dbReference type="EMBL" id="MFC0634133.1"/>
    </source>
</evidence>
<comment type="caution">
    <text evidence="3">The sequence shown here is derived from an EMBL/GenBank/DDBJ whole genome shotgun (WGS) entry which is preliminary data.</text>
</comment>
<gene>
    <name evidence="3" type="ORF">ACFFGE_09605</name>
</gene>
<evidence type="ECO:0000259" key="2">
    <source>
        <dbReference type="PROSITE" id="PS51704"/>
    </source>
</evidence>
<evidence type="ECO:0000256" key="1">
    <source>
        <dbReference type="SAM" id="SignalP"/>
    </source>
</evidence>
<dbReference type="Proteomes" id="UP001589906">
    <property type="component" value="Unassembled WGS sequence"/>
</dbReference>
<dbReference type="InterPro" id="IPR017946">
    <property type="entry name" value="PLC-like_Pdiesterase_TIM-brl"/>
</dbReference>
<dbReference type="Gene3D" id="3.20.20.190">
    <property type="entry name" value="Phosphatidylinositol (PI) phosphodiesterase"/>
    <property type="match status" value="1"/>
</dbReference>
<dbReference type="RefSeq" id="WP_376836130.1">
    <property type="nucleotide sequence ID" value="NZ_JBHLSW010000006.1"/>
</dbReference>
<feature type="domain" description="GP-PDE" evidence="2">
    <location>
        <begin position="44"/>
        <end position="291"/>
    </location>
</feature>
<keyword evidence="1" id="KW-0732">Signal</keyword>
<dbReference type="CDD" id="cd08566">
    <property type="entry name" value="GDPD_AtGDE_like"/>
    <property type="match status" value="1"/>
</dbReference>
<dbReference type="InterPro" id="IPR030395">
    <property type="entry name" value="GP_PDE_dom"/>
</dbReference>
<feature type="chain" id="PRO_5045179808" evidence="1">
    <location>
        <begin position="21"/>
        <end position="304"/>
    </location>
</feature>
<feature type="signal peptide" evidence="1">
    <location>
        <begin position="1"/>
        <end position="20"/>
    </location>
</feature>
<dbReference type="Pfam" id="PF03009">
    <property type="entry name" value="GDPD"/>
    <property type="match status" value="1"/>
</dbReference>
<reference evidence="3 4" key="1">
    <citation type="submission" date="2024-09" db="EMBL/GenBank/DDBJ databases">
        <authorList>
            <person name="Sun Q."/>
            <person name="Mori K."/>
        </authorList>
    </citation>
    <scope>NUCLEOTIDE SEQUENCE [LARGE SCALE GENOMIC DNA]</scope>
    <source>
        <strain evidence="3 4">NCAIM B.02621</strain>
    </source>
</reference>
<keyword evidence="4" id="KW-1185">Reference proteome</keyword>
<dbReference type="SUPFAM" id="SSF51695">
    <property type="entry name" value="PLC-like phosphodiesterases"/>
    <property type="match status" value="1"/>
</dbReference>
<evidence type="ECO:0000313" key="4">
    <source>
        <dbReference type="Proteomes" id="UP001589906"/>
    </source>
</evidence>
<dbReference type="EMBL" id="JBHLSW010000006">
    <property type="protein sequence ID" value="MFC0634133.1"/>
    <property type="molecule type" value="Genomic_DNA"/>
</dbReference>